<gene>
    <name evidence="1" type="ORF">L873DRAFT_1704815</name>
</gene>
<dbReference type="STRING" id="1336337.A0A3N4J893"/>
<dbReference type="EMBL" id="ML120450">
    <property type="protein sequence ID" value="RPA93507.1"/>
    <property type="molecule type" value="Genomic_DNA"/>
</dbReference>
<dbReference type="OrthoDB" id="5410741at2759"/>
<feature type="non-terminal residue" evidence="1">
    <location>
        <position position="1"/>
    </location>
</feature>
<sequence length="64" mass="7866">ENIWKILKQRIKARAVFPRTIESMTKAIKEEWDKLIPKDWNKYIDSMSYKLYQVKDRKGMQTEF</sequence>
<dbReference type="Gene3D" id="3.30.420.10">
    <property type="entry name" value="Ribonuclease H-like superfamily/Ribonuclease H"/>
    <property type="match status" value="1"/>
</dbReference>
<dbReference type="Proteomes" id="UP000276215">
    <property type="component" value="Unassembled WGS sequence"/>
</dbReference>
<dbReference type="GO" id="GO:0003676">
    <property type="term" value="F:nucleic acid binding"/>
    <property type="evidence" value="ECO:0007669"/>
    <property type="project" value="InterPro"/>
</dbReference>
<evidence type="ECO:0000313" key="1">
    <source>
        <dbReference type="EMBL" id="RPA93507.1"/>
    </source>
</evidence>
<evidence type="ECO:0008006" key="3">
    <source>
        <dbReference type="Google" id="ProtNLM"/>
    </source>
</evidence>
<organism evidence="1 2">
    <name type="scientific">Choiromyces venosus 120613-1</name>
    <dbReference type="NCBI Taxonomy" id="1336337"/>
    <lineage>
        <taxon>Eukaryota</taxon>
        <taxon>Fungi</taxon>
        <taxon>Dikarya</taxon>
        <taxon>Ascomycota</taxon>
        <taxon>Pezizomycotina</taxon>
        <taxon>Pezizomycetes</taxon>
        <taxon>Pezizales</taxon>
        <taxon>Tuberaceae</taxon>
        <taxon>Choiromyces</taxon>
    </lineage>
</organism>
<evidence type="ECO:0000313" key="2">
    <source>
        <dbReference type="Proteomes" id="UP000276215"/>
    </source>
</evidence>
<dbReference type="AlphaFoldDB" id="A0A3N4J893"/>
<reference evidence="1 2" key="1">
    <citation type="journal article" date="2018" name="Nat. Ecol. Evol.">
        <title>Pezizomycetes genomes reveal the molecular basis of ectomycorrhizal truffle lifestyle.</title>
        <authorList>
            <person name="Murat C."/>
            <person name="Payen T."/>
            <person name="Noel B."/>
            <person name="Kuo A."/>
            <person name="Morin E."/>
            <person name="Chen J."/>
            <person name="Kohler A."/>
            <person name="Krizsan K."/>
            <person name="Balestrini R."/>
            <person name="Da Silva C."/>
            <person name="Montanini B."/>
            <person name="Hainaut M."/>
            <person name="Levati E."/>
            <person name="Barry K.W."/>
            <person name="Belfiori B."/>
            <person name="Cichocki N."/>
            <person name="Clum A."/>
            <person name="Dockter R.B."/>
            <person name="Fauchery L."/>
            <person name="Guy J."/>
            <person name="Iotti M."/>
            <person name="Le Tacon F."/>
            <person name="Lindquist E.A."/>
            <person name="Lipzen A."/>
            <person name="Malagnac F."/>
            <person name="Mello A."/>
            <person name="Molinier V."/>
            <person name="Miyauchi S."/>
            <person name="Poulain J."/>
            <person name="Riccioni C."/>
            <person name="Rubini A."/>
            <person name="Sitrit Y."/>
            <person name="Splivallo R."/>
            <person name="Traeger S."/>
            <person name="Wang M."/>
            <person name="Zifcakova L."/>
            <person name="Wipf D."/>
            <person name="Zambonelli A."/>
            <person name="Paolocci F."/>
            <person name="Nowrousian M."/>
            <person name="Ottonello S."/>
            <person name="Baldrian P."/>
            <person name="Spatafora J.W."/>
            <person name="Henrissat B."/>
            <person name="Nagy L.G."/>
            <person name="Aury J.M."/>
            <person name="Wincker P."/>
            <person name="Grigoriev I.V."/>
            <person name="Bonfante P."/>
            <person name="Martin F.M."/>
        </authorList>
    </citation>
    <scope>NUCLEOTIDE SEQUENCE [LARGE SCALE GENOMIC DNA]</scope>
    <source>
        <strain evidence="1 2">120613-1</strain>
    </source>
</reference>
<accession>A0A3N4J893</accession>
<keyword evidence="2" id="KW-1185">Reference proteome</keyword>
<name>A0A3N4J893_9PEZI</name>
<dbReference type="InterPro" id="IPR036397">
    <property type="entry name" value="RNaseH_sf"/>
</dbReference>
<protein>
    <recommendedName>
        <fullName evidence="3">Tc1-like transposase DDE domain-containing protein</fullName>
    </recommendedName>
</protein>
<proteinExistence type="predicted"/>